<dbReference type="AlphaFoldDB" id="A0A3E4MZD9"/>
<feature type="compositionally biased region" description="Basic and acidic residues" evidence="1">
    <location>
        <begin position="204"/>
        <end position="215"/>
    </location>
</feature>
<gene>
    <name evidence="2" type="ORF">DXD04_10525</name>
</gene>
<dbReference type="EMBL" id="QSQT01000018">
    <property type="protein sequence ID" value="RGK54722.1"/>
    <property type="molecule type" value="Genomic_DNA"/>
</dbReference>
<evidence type="ECO:0000313" key="3">
    <source>
        <dbReference type="Proteomes" id="UP000260862"/>
    </source>
</evidence>
<feature type="region of interest" description="Disordered" evidence="1">
    <location>
        <begin position="187"/>
        <end position="225"/>
    </location>
</feature>
<evidence type="ECO:0000256" key="1">
    <source>
        <dbReference type="SAM" id="MobiDB-lite"/>
    </source>
</evidence>
<sequence>MNQQTDNMYIDDRYSDEALRKREEIREHISWFREFLTFGTSLPEHIRRRYGLEEDYQRYKKLEIQVHRMPAEPDCRGYGKEQRMKELCEAGRAKGKITLAVEKAYESICPAPARDYLEEKYQELLYLRGMVYWKDYDDPMWYKPEILNKYGIDHKEPRETVLKQVEKAYRELDARFCRMTGKKPDADELFGKPAVRQSVPAQKEAPENGARENRMCRRKGRRPGF</sequence>
<accession>A0A3E4MZD9</accession>
<organism evidence="2 3">
    <name type="scientific">Phocaeicola plebeius</name>
    <dbReference type="NCBI Taxonomy" id="310297"/>
    <lineage>
        <taxon>Bacteria</taxon>
        <taxon>Pseudomonadati</taxon>
        <taxon>Bacteroidota</taxon>
        <taxon>Bacteroidia</taxon>
        <taxon>Bacteroidales</taxon>
        <taxon>Bacteroidaceae</taxon>
        <taxon>Phocaeicola</taxon>
    </lineage>
</organism>
<proteinExistence type="predicted"/>
<feature type="compositionally biased region" description="Basic residues" evidence="1">
    <location>
        <begin position="216"/>
        <end position="225"/>
    </location>
</feature>
<name>A0A3E4MZD9_9BACT</name>
<reference evidence="2 3" key="1">
    <citation type="submission" date="2018-08" db="EMBL/GenBank/DDBJ databases">
        <title>A genome reference for cultivated species of the human gut microbiota.</title>
        <authorList>
            <person name="Zou Y."/>
            <person name="Xue W."/>
            <person name="Luo G."/>
        </authorList>
    </citation>
    <scope>NUCLEOTIDE SEQUENCE [LARGE SCALE GENOMIC DNA]</scope>
    <source>
        <strain evidence="2 3">TF10-3AC</strain>
    </source>
</reference>
<dbReference type="RefSeq" id="WP_117673139.1">
    <property type="nucleotide sequence ID" value="NZ_CABOGR010000018.1"/>
</dbReference>
<comment type="caution">
    <text evidence="2">The sequence shown here is derived from an EMBL/GenBank/DDBJ whole genome shotgun (WGS) entry which is preliminary data.</text>
</comment>
<dbReference type="Proteomes" id="UP000260862">
    <property type="component" value="Unassembled WGS sequence"/>
</dbReference>
<protein>
    <submittedName>
        <fullName evidence="2">Uncharacterized protein</fullName>
    </submittedName>
</protein>
<keyword evidence="3" id="KW-1185">Reference proteome</keyword>
<evidence type="ECO:0000313" key="2">
    <source>
        <dbReference type="EMBL" id="RGK54722.1"/>
    </source>
</evidence>